<dbReference type="Gene3D" id="1.20.5.4130">
    <property type="match status" value="1"/>
</dbReference>
<proteinExistence type="predicted"/>
<dbReference type="Proteomes" id="UP000053555">
    <property type="component" value="Unassembled WGS sequence"/>
</dbReference>
<dbReference type="GO" id="GO:0000166">
    <property type="term" value="F:nucleotide binding"/>
    <property type="evidence" value="ECO:0007669"/>
    <property type="project" value="UniProtKB-KW"/>
</dbReference>
<gene>
    <name evidence="5" type="ORF">glysoja_048104</name>
</gene>
<protein>
    <submittedName>
        <fullName evidence="5">Disease resistance protein RPM1</fullName>
    </submittedName>
</protein>
<reference evidence="5" key="1">
    <citation type="submission" date="2014-07" db="EMBL/GenBank/DDBJ databases">
        <title>Identification of a novel salt tolerance gene in wild soybean by whole-genome sequencing.</title>
        <authorList>
            <person name="Lam H.-M."/>
            <person name="Qi X."/>
            <person name="Li M.-W."/>
            <person name="Liu X."/>
            <person name="Xie M."/>
            <person name="Ni M."/>
            <person name="Xu X."/>
        </authorList>
    </citation>
    <scope>NUCLEOTIDE SEQUENCE [LARGE SCALE GENOMIC DNA]</scope>
    <source>
        <tissue evidence="5">Root</tissue>
    </source>
</reference>
<dbReference type="SUPFAM" id="SSF52058">
    <property type="entry name" value="L domain-like"/>
    <property type="match status" value="1"/>
</dbReference>
<sequence length="180" mass="20692">MEVPKDVADMKDKLDGIEAIIHDVDKMAAAEEGKSRDEIKAKVKQLVKTSFRMEDIIDEYTIHEEKELDLPNLSSLCLLKFSYIGEILQFPNRGFQNLKQILLNRLIILKSIVIEDGALPSLEKLKLVDIPRLKKVPSGLSKLPKLEVFHVIDMSDEFNENFHLNRGQHQWRIGVLLFLC</sequence>
<accession>A0A0B2QES8</accession>
<keyword evidence="1" id="KW-0677">Repeat</keyword>
<evidence type="ECO:0000259" key="4">
    <source>
        <dbReference type="Pfam" id="PF18052"/>
    </source>
</evidence>
<keyword evidence="3" id="KW-0611">Plant defense</keyword>
<evidence type="ECO:0000313" key="5">
    <source>
        <dbReference type="EMBL" id="KHN18242.1"/>
    </source>
</evidence>
<dbReference type="AlphaFoldDB" id="A0A0B2QES8"/>
<feature type="domain" description="Disease resistance N-terminal" evidence="4">
    <location>
        <begin position="2"/>
        <end position="67"/>
    </location>
</feature>
<keyword evidence="2" id="KW-0547">Nucleotide-binding</keyword>
<dbReference type="GO" id="GO:0006952">
    <property type="term" value="P:defense response"/>
    <property type="evidence" value="ECO:0007669"/>
    <property type="project" value="UniProtKB-KW"/>
</dbReference>
<dbReference type="EMBL" id="KN659914">
    <property type="protein sequence ID" value="KHN18242.1"/>
    <property type="molecule type" value="Genomic_DNA"/>
</dbReference>
<organism evidence="5">
    <name type="scientific">Glycine soja</name>
    <name type="common">Wild soybean</name>
    <dbReference type="NCBI Taxonomy" id="3848"/>
    <lineage>
        <taxon>Eukaryota</taxon>
        <taxon>Viridiplantae</taxon>
        <taxon>Streptophyta</taxon>
        <taxon>Embryophyta</taxon>
        <taxon>Tracheophyta</taxon>
        <taxon>Spermatophyta</taxon>
        <taxon>Magnoliopsida</taxon>
        <taxon>eudicotyledons</taxon>
        <taxon>Gunneridae</taxon>
        <taxon>Pentapetalae</taxon>
        <taxon>rosids</taxon>
        <taxon>fabids</taxon>
        <taxon>Fabales</taxon>
        <taxon>Fabaceae</taxon>
        <taxon>Papilionoideae</taxon>
        <taxon>50 kb inversion clade</taxon>
        <taxon>NPAAA clade</taxon>
        <taxon>indigoferoid/millettioid clade</taxon>
        <taxon>Phaseoleae</taxon>
        <taxon>Glycine</taxon>
        <taxon>Glycine subgen. Soja</taxon>
    </lineage>
</organism>
<evidence type="ECO:0000256" key="3">
    <source>
        <dbReference type="ARBA" id="ARBA00022821"/>
    </source>
</evidence>
<dbReference type="InterPro" id="IPR041118">
    <property type="entry name" value="Rx_N"/>
</dbReference>
<dbReference type="Pfam" id="PF18052">
    <property type="entry name" value="Rx_N"/>
    <property type="match status" value="1"/>
</dbReference>
<name>A0A0B2QES8_GLYSO</name>
<evidence type="ECO:0000256" key="1">
    <source>
        <dbReference type="ARBA" id="ARBA00022737"/>
    </source>
</evidence>
<evidence type="ECO:0000256" key="2">
    <source>
        <dbReference type="ARBA" id="ARBA00022741"/>
    </source>
</evidence>